<dbReference type="KEGG" id="this:HZT40_06975"/>
<name>A0A7L6AYN0_9GAMM</name>
<evidence type="ECO:0000313" key="3">
    <source>
        <dbReference type="Proteomes" id="UP000510621"/>
    </source>
</evidence>
<evidence type="ECO:0000259" key="1">
    <source>
        <dbReference type="Pfam" id="PF09983"/>
    </source>
</evidence>
<keyword evidence="3" id="KW-1185">Reference proteome</keyword>
<gene>
    <name evidence="2" type="ORF">HZT40_06975</name>
</gene>
<dbReference type="Proteomes" id="UP000510621">
    <property type="component" value="Chromosome"/>
</dbReference>
<accession>A0A7L6AYN0</accession>
<dbReference type="InterPro" id="IPR024534">
    <property type="entry name" value="JetD_C"/>
</dbReference>
<protein>
    <recommendedName>
        <fullName evidence="1">Wadjet protein JetD C-terminal domain-containing protein</fullName>
    </recommendedName>
</protein>
<dbReference type="AlphaFoldDB" id="A0A7L6AYN0"/>
<organism evidence="2 3">
    <name type="scientific">Candidatus Thiothrix singaporensis</name>
    <dbReference type="NCBI Taxonomy" id="2799669"/>
    <lineage>
        <taxon>Bacteria</taxon>
        <taxon>Pseudomonadati</taxon>
        <taxon>Pseudomonadota</taxon>
        <taxon>Gammaproteobacteria</taxon>
        <taxon>Thiotrichales</taxon>
        <taxon>Thiotrichaceae</taxon>
        <taxon>Thiothrix</taxon>
    </lineage>
</organism>
<reference evidence="2" key="1">
    <citation type="submission" date="2020-06" db="EMBL/GenBank/DDBJ databases">
        <title>Analysis procedures for assessing recovery of high quality, complete, closed genomes from Nanopore long read metagenome sequencing.</title>
        <authorList>
            <person name="Bessarab I."/>
            <person name="Arumugam K."/>
            <person name="Haryono M."/>
            <person name="Liu X."/>
            <person name="Roy S."/>
            <person name="Zuniga-Montanez R.E."/>
            <person name="Qiu G."/>
            <person name="Drautz-Moses D.I."/>
            <person name="Law Y.Y."/>
            <person name="Wuertz S."/>
            <person name="Lauro F.M."/>
            <person name="Huson D.H."/>
            <person name="Williams R.B."/>
        </authorList>
    </citation>
    <scope>NUCLEOTIDE SEQUENCE [LARGE SCALE GENOMIC DNA]</scope>
    <source>
        <strain evidence="2">SSD2</strain>
    </source>
</reference>
<feature type="domain" description="Wadjet protein JetD C-terminal" evidence="1">
    <location>
        <begin position="2"/>
        <end position="73"/>
    </location>
</feature>
<dbReference type="EMBL" id="CP059265">
    <property type="protein sequence ID" value="QLQ34123.1"/>
    <property type="molecule type" value="Genomic_DNA"/>
</dbReference>
<proteinExistence type="predicted"/>
<sequence length="147" mass="16565">MLENVETFHNCADINKAQPTWAYVIWGSGAQVSSQSEEIADLTISAGFDRVLYFGDLDAKGLEIVTTLRRNLQKRGVEVILEEHLYQLIIGSDLTTEEGGANYAGNFETSWMPNFIVSNLHHLMAIKKGFLRKLLLKRCLINYNGIM</sequence>
<evidence type="ECO:0000313" key="2">
    <source>
        <dbReference type="EMBL" id="QLQ34123.1"/>
    </source>
</evidence>
<dbReference type="Pfam" id="PF09983">
    <property type="entry name" value="JetD_C"/>
    <property type="match status" value="1"/>
</dbReference>